<organism evidence="2 3">
    <name type="scientific">Prochlorococcus marinus str. PAC1</name>
    <dbReference type="NCBI Taxonomy" id="59924"/>
    <lineage>
        <taxon>Bacteria</taxon>
        <taxon>Bacillati</taxon>
        <taxon>Cyanobacteriota</taxon>
        <taxon>Cyanophyceae</taxon>
        <taxon>Synechococcales</taxon>
        <taxon>Prochlorococcaceae</taxon>
        <taxon>Prochlorococcus</taxon>
    </lineage>
</organism>
<reference evidence="3" key="1">
    <citation type="journal article" date="2014" name="Sci. Data">
        <title>Genomes of diverse isolates of the marine cyanobacterium Prochlorococcus.</title>
        <authorList>
            <person name="Biller S."/>
            <person name="Berube P."/>
            <person name="Thompson J."/>
            <person name="Kelly L."/>
            <person name="Roggensack S."/>
            <person name="Awad L."/>
            <person name="Roache-Johnson K."/>
            <person name="Ding H."/>
            <person name="Giovannoni S.J."/>
            <person name="Moore L.R."/>
            <person name="Chisholm S.W."/>
        </authorList>
    </citation>
    <scope>NUCLEOTIDE SEQUENCE [LARGE SCALE GENOMIC DNA]</scope>
    <source>
        <strain evidence="3">PAC1</strain>
    </source>
</reference>
<accession>A0A0A2CC74</accession>
<name>A0A0A2CC74_PROMR</name>
<sequence length="128" mass="14219">MSFGAQTPFILLARIQVKPDKVQEYLLLAAKTDKAVEDSELGMIHHTFDQDPEDPLCFVWSEVYKNDEAFLAHLANPPVGEYLQGHAELGDNFTVEVYGTVGNKCKAAMEATGLPLKIFESKLGYSRV</sequence>
<dbReference type="EMBL" id="JNAX01000001">
    <property type="protein sequence ID" value="KGG22510.1"/>
    <property type="molecule type" value="Genomic_DNA"/>
</dbReference>
<dbReference type="SUPFAM" id="SSF54909">
    <property type="entry name" value="Dimeric alpha+beta barrel"/>
    <property type="match status" value="1"/>
</dbReference>
<feature type="domain" description="ABM" evidence="1">
    <location>
        <begin position="9"/>
        <end position="101"/>
    </location>
</feature>
<gene>
    <name evidence="2" type="ORF">EV03_0027</name>
</gene>
<dbReference type="InterPro" id="IPR007138">
    <property type="entry name" value="ABM_dom"/>
</dbReference>
<evidence type="ECO:0000313" key="2">
    <source>
        <dbReference type="EMBL" id="KGG22510.1"/>
    </source>
</evidence>
<dbReference type="Pfam" id="PF03992">
    <property type="entry name" value="ABM"/>
    <property type="match status" value="1"/>
</dbReference>
<dbReference type="AlphaFoldDB" id="A0A0A2CC74"/>
<dbReference type="Proteomes" id="UP000030392">
    <property type="component" value="Unassembled WGS sequence"/>
</dbReference>
<dbReference type="PROSITE" id="PS51725">
    <property type="entry name" value="ABM"/>
    <property type="match status" value="1"/>
</dbReference>
<comment type="caution">
    <text evidence="2">The sequence shown here is derived from an EMBL/GenBank/DDBJ whole genome shotgun (WGS) entry which is preliminary data.</text>
</comment>
<evidence type="ECO:0000259" key="1">
    <source>
        <dbReference type="PROSITE" id="PS51725"/>
    </source>
</evidence>
<protein>
    <recommendedName>
        <fullName evidence="1">ABM domain-containing protein</fullName>
    </recommendedName>
</protein>
<dbReference type="InterPro" id="IPR011008">
    <property type="entry name" value="Dimeric_a/b-barrel"/>
</dbReference>
<dbReference type="Gene3D" id="3.30.70.100">
    <property type="match status" value="1"/>
</dbReference>
<evidence type="ECO:0000313" key="3">
    <source>
        <dbReference type="Proteomes" id="UP000030392"/>
    </source>
</evidence>
<dbReference type="RefSeq" id="WP_036904053.1">
    <property type="nucleotide sequence ID" value="NZ_CP138967.1"/>
</dbReference>
<proteinExistence type="predicted"/>